<evidence type="ECO:0000256" key="2">
    <source>
        <dbReference type="ARBA" id="ARBA00005697"/>
    </source>
</evidence>
<keyword evidence="4 7" id="KW-0812">Transmembrane</keyword>
<feature type="transmembrane region" description="Helical" evidence="7">
    <location>
        <begin position="481"/>
        <end position="503"/>
    </location>
</feature>
<dbReference type="InterPro" id="IPR006043">
    <property type="entry name" value="NCS2"/>
</dbReference>
<organism evidence="8 9">
    <name type="scientific">Microlunatus soli</name>
    <dbReference type="NCBI Taxonomy" id="630515"/>
    <lineage>
        <taxon>Bacteria</taxon>
        <taxon>Bacillati</taxon>
        <taxon>Actinomycetota</taxon>
        <taxon>Actinomycetes</taxon>
        <taxon>Propionibacteriales</taxon>
        <taxon>Propionibacteriaceae</taxon>
        <taxon>Microlunatus</taxon>
    </lineage>
</organism>
<dbReference type="EMBL" id="LT629772">
    <property type="protein sequence ID" value="SDS36088.1"/>
    <property type="molecule type" value="Genomic_DNA"/>
</dbReference>
<evidence type="ECO:0000313" key="8">
    <source>
        <dbReference type="EMBL" id="SDS36088.1"/>
    </source>
</evidence>
<accession>A0A1H1RK63</accession>
<dbReference type="Proteomes" id="UP000199103">
    <property type="component" value="Chromosome I"/>
</dbReference>
<feature type="transmembrane region" description="Helical" evidence="7">
    <location>
        <begin position="141"/>
        <end position="162"/>
    </location>
</feature>
<dbReference type="GO" id="GO:0005886">
    <property type="term" value="C:plasma membrane"/>
    <property type="evidence" value="ECO:0007669"/>
    <property type="project" value="TreeGrafter"/>
</dbReference>
<evidence type="ECO:0000256" key="3">
    <source>
        <dbReference type="ARBA" id="ARBA00022448"/>
    </source>
</evidence>
<feature type="transmembrane region" description="Helical" evidence="7">
    <location>
        <begin position="215"/>
        <end position="232"/>
    </location>
</feature>
<gene>
    <name evidence="8" type="ORF">SAMN04489812_1678</name>
</gene>
<keyword evidence="3" id="KW-0813">Transport</keyword>
<comment type="subcellular location">
    <subcellularLocation>
        <location evidence="1">Endomembrane system</location>
        <topology evidence="1">Multi-pass membrane protein</topology>
    </subcellularLocation>
</comment>
<keyword evidence="9" id="KW-1185">Reference proteome</keyword>
<dbReference type="STRING" id="630515.SAMN04489812_1678"/>
<keyword evidence="6 7" id="KW-0472">Membrane</keyword>
<name>A0A1H1RK63_9ACTN</name>
<evidence type="ECO:0000256" key="7">
    <source>
        <dbReference type="SAM" id="Phobius"/>
    </source>
</evidence>
<keyword evidence="5 7" id="KW-1133">Transmembrane helix</keyword>
<dbReference type="PANTHER" id="PTHR43337:SF1">
    <property type="entry name" value="XANTHINE_URACIL PERMEASE C887.17-RELATED"/>
    <property type="match status" value="1"/>
</dbReference>
<dbReference type="GO" id="GO:0005345">
    <property type="term" value="F:purine nucleobase transmembrane transporter activity"/>
    <property type="evidence" value="ECO:0007669"/>
    <property type="project" value="TreeGrafter"/>
</dbReference>
<dbReference type="PANTHER" id="PTHR43337">
    <property type="entry name" value="XANTHINE/URACIL PERMEASE C887.17-RELATED"/>
    <property type="match status" value="1"/>
</dbReference>
<evidence type="ECO:0000256" key="6">
    <source>
        <dbReference type="ARBA" id="ARBA00023136"/>
    </source>
</evidence>
<feature type="transmembrane region" description="Helical" evidence="7">
    <location>
        <begin position="305"/>
        <end position="321"/>
    </location>
</feature>
<feature type="transmembrane region" description="Helical" evidence="7">
    <location>
        <begin position="386"/>
        <end position="405"/>
    </location>
</feature>
<dbReference type="Pfam" id="PF00860">
    <property type="entry name" value="Xan_ur_permease"/>
    <property type="match status" value="1"/>
</dbReference>
<evidence type="ECO:0000256" key="4">
    <source>
        <dbReference type="ARBA" id="ARBA00022692"/>
    </source>
</evidence>
<evidence type="ECO:0000313" key="9">
    <source>
        <dbReference type="Proteomes" id="UP000199103"/>
    </source>
</evidence>
<dbReference type="InterPro" id="IPR045018">
    <property type="entry name" value="Azg-like"/>
</dbReference>
<feature type="transmembrane region" description="Helical" evidence="7">
    <location>
        <begin position="443"/>
        <end position="469"/>
    </location>
</feature>
<feature type="transmembrane region" description="Helical" evidence="7">
    <location>
        <begin position="174"/>
        <end position="195"/>
    </location>
</feature>
<dbReference type="RefSeq" id="WP_231920239.1">
    <property type="nucleotide sequence ID" value="NZ_LT629772.1"/>
</dbReference>
<protein>
    <submittedName>
        <fullName evidence="8">Putative MFS transporter, AGZA family, xanthine/uracil permease</fullName>
    </submittedName>
</protein>
<feature type="transmembrane region" description="Helical" evidence="7">
    <location>
        <begin position="116"/>
        <end position="135"/>
    </location>
</feature>
<evidence type="ECO:0000256" key="1">
    <source>
        <dbReference type="ARBA" id="ARBA00004127"/>
    </source>
</evidence>
<feature type="transmembrane region" description="Helical" evidence="7">
    <location>
        <begin position="239"/>
        <end position="257"/>
    </location>
</feature>
<sequence length="504" mass="51648">MATDKADVATRPQQPGKGFIDRWFEISARGSTVGREVRGGLVTFFTMAYIVALNPLIIGTAPDASGNLLGGLPYKDAAGEVIGANVSHAITLVAGATALIAGLCTLAMGVIGRYPLGIATGLGLNALLAFTIAPQMTWPQAMGLVVIEGVVIALLVLTGFRAAVFRAVSPSMRAAISVGLGLFIAFAGLFDAGVIRKPEGSTPVQLGVDGSLSGWPMLVFAIGLFVVAILHVRKVRGAILLSIVIATVVAVIIQAAAGVPARSDDAPTGWALNVPTVGSWISAPDLSLLGDVSVFGAFTSGVQHALPLVMLIFALILSDFFDTMGTVVGVGAEGGLLDKDGNPPHLGPVLMVDALSAAAGGLGSVSSNTAYIESASGVGEGARTGLASVVTGLGFLVAMFFAPLASIVPSEAAAPALVFVGFLMMSQVTKINWTDVEVGLPAFLTIILMPLTYSITTGIGAGFVMLVILKLTRGKAREVHPLLYGIAVAFLIFFLQGLITRLIS</sequence>
<feature type="transmembrane region" description="Helical" evidence="7">
    <location>
        <begin position="39"/>
        <end position="61"/>
    </location>
</feature>
<dbReference type="AlphaFoldDB" id="A0A1H1RK63"/>
<dbReference type="GO" id="GO:0012505">
    <property type="term" value="C:endomembrane system"/>
    <property type="evidence" value="ECO:0007669"/>
    <property type="project" value="UniProtKB-SubCell"/>
</dbReference>
<evidence type="ECO:0000256" key="5">
    <source>
        <dbReference type="ARBA" id="ARBA00022989"/>
    </source>
</evidence>
<feature type="transmembrane region" description="Helical" evidence="7">
    <location>
        <begin position="81"/>
        <end position="104"/>
    </location>
</feature>
<reference evidence="8 9" key="1">
    <citation type="submission" date="2016-10" db="EMBL/GenBank/DDBJ databases">
        <authorList>
            <person name="de Groot N.N."/>
        </authorList>
    </citation>
    <scope>NUCLEOTIDE SEQUENCE [LARGE SCALE GENOMIC DNA]</scope>
    <source>
        <strain evidence="8 9">DSM 21800</strain>
    </source>
</reference>
<proteinExistence type="inferred from homology"/>
<comment type="similarity">
    <text evidence="2">Belongs to the nucleobase:cation symporter-2 (NCS2) (TC 2.A.40) family. Azg-like subfamily.</text>
</comment>